<accession>A0ABW0SMQ9</accession>
<keyword evidence="1" id="KW-0732">Signal</keyword>
<keyword evidence="4" id="KW-1185">Reference proteome</keyword>
<sequence>MKKCVALRCTRLALALAASLAGTAHAAISVDGQLDEPEWAQAREYDDFRITEPYRLTTPEAGVRTKARLLSTPEGIAVAFVLDQAPGVQRIKPRLERDQVRNADRVNFNIDFDGDGRTAYAFTVSLSGSIQDGVLTNENQLSTDWDTEWSSAVSESATGWQVEMLIPWSVAPMRNADSATRTAKVYFARVVGSTGERQAFPAVAQDRGGRFVSDFDPIEIPQYRSALFHYWPYATALHDFIDDRTRYKAGVDVFWKPSPDFQLSGTINPDFGQVEADDLVINFDAVETFFSDKRPFFTENQSIFDLRTPDSGRLIHTRRIGERNDIDAALKLNGAFGRMSYGLLAATEDGDDGRDFYAARLQLPVSDAMSVGWLSTDTGRADIDRRAQVHAVDLRWKPSHSLIVSAQALGSFIDQQGTASNDIGAWVRTFWTPTDRWSFEVEATHFGERLNFNDLGYQRRPNVNELEVTGDYNQRIADAQSALRNIRWIAELQARSNDQGYHLPTYLLLTNVYNFRSGDRVDLYVAPRTAGWDDRISRGNGLWRTSGRYEAQAQFTSARYGDWTFSANAGLLPVGLSATPSRTVMLTAGWYPGDRFNAEFEWGPEWTRDWLVWREGRTFGRYGRRLDYAGVNLSWFPAARHELRLKSQWIAIRAHDGTQYELQPQGDLQATGAALPDFDINELGLQLRYRYLLGPQSDLFLAYSRGGSSELEREGGIGTGDMLQEALELRDSDQLLAKVRYRF</sequence>
<gene>
    <name evidence="3" type="ORF">ACFPN1_10095</name>
</gene>
<feature type="chain" id="PRO_5046321323" evidence="1">
    <location>
        <begin position="27"/>
        <end position="743"/>
    </location>
</feature>
<dbReference type="EMBL" id="JBHSNM010000002">
    <property type="protein sequence ID" value="MFC5570408.1"/>
    <property type="molecule type" value="Genomic_DNA"/>
</dbReference>
<protein>
    <submittedName>
        <fullName evidence="3">DUF5916 domain-containing protein</fullName>
    </submittedName>
</protein>
<dbReference type="RefSeq" id="WP_386754778.1">
    <property type="nucleotide sequence ID" value="NZ_JBHSNM010000002.1"/>
</dbReference>
<dbReference type="InterPro" id="IPR045670">
    <property type="entry name" value="DUF5916"/>
</dbReference>
<name>A0ABW0SMQ9_9GAMM</name>
<dbReference type="Proteomes" id="UP001596036">
    <property type="component" value="Unassembled WGS sequence"/>
</dbReference>
<feature type="signal peptide" evidence="1">
    <location>
        <begin position="1"/>
        <end position="26"/>
    </location>
</feature>
<organism evidence="3 4">
    <name type="scientific">Lysobacter yangpyeongensis</name>
    <dbReference type="NCBI Taxonomy" id="346182"/>
    <lineage>
        <taxon>Bacteria</taxon>
        <taxon>Pseudomonadati</taxon>
        <taxon>Pseudomonadota</taxon>
        <taxon>Gammaproteobacteria</taxon>
        <taxon>Lysobacterales</taxon>
        <taxon>Lysobacteraceae</taxon>
        <taxon>Lysobacter</taxon>
    </lineage>
</organism>
<evidence type="ECO:0000313" key="3">
    <source>
        <dbReference type="EMBL" id="MFC5570408.1"/>
    </source>
</evidence>
<dbReference type="SUPFAM" id="SSF49344">
    <property type="entry name" value="CBD9-like"/>
    <property type="match status" value="1"/>
</dbReference>
<feature type="domain" description="DUF5916" evidence="2">
    <location>
        <begin position="231"/>
        <end position="324"/>
    </location>
</feature>
<proteinExistence type="predicted"/>
<dbReference type="Pfam" id="PF19313">
    <property type="entry name" value="DUF5916"/>
    <property type="match status" value="1"/>
</dbReference>
<evidence type="ECO:0000313" key="4">
    <source>
        <dbReference type="Proteomes" id="UP001596036"/>
    </source>
</evidence>
<evidence type="ECO:0000259" key="2">
    <source>
        <dbReference type="Pfam" id="PF19313"/>
    </source>
</evidence>
<reference evidence="4" key="1">
    <citation type="journal article" date="2019" name="Int. J. Syst. Evol. Microbiol.">
        <title>The Global Catalogue of Microorganisms (GCM) 10K type strain sequencing project: providing services to taxonomists for standard genome sequencing and annotation.</title>
        <authorList>
            <consortium name="The Broad Institute Genomics Platform"/>
            <consortium name="The Broad Institute Genome Sequencing Center for Infectious Disease"/>
            <person name="Wu L."/>
            <person name="Ma J."/>
        </authorList>
    </citation>
    <scope>NUCLEOTIDE SEQUENCE [LARGE SCALE GENOMIC DNA]</scope>
    <source>
        <strain evidence="4">KACC 11407</strain>
    </source>
</reference>
<evidence type="ECO:0000256" key="1">
    <source>
        <dbReference type="SAM" id="SignalP"/>
    </source>
</evidence>
<dbReference type="Gene3D" id="2.60.40.1190">
    <property type="match status" value="1"/>
</dbReference>
<comment type="caution">
    <text evidence="3">The sequence shown here is derived from an EMBL/GenBank/DDBJ whole genome shotgun (WGS) entry which is preliminary data.</text>
</comment>